<dbReference type="AlphaFoldDB" id="A0A371HPK4"/>
<dbReference type="Proteomes" id="UP000257109">
    <property type="component" value="Unassembled WGS sequence"/>
</dbReference>
<comment type="caution">
    <text evidence="1">The sequence shown here is derived from an EMBL/GenBank/DDBJ whole genome shotgun (WGS) entry which is preliminary data.</text>
</comment>
<dbReference type="EMBL" id="QJKJ01002024">
    <property type="protein sequence ID" value="RDY04738.1"/>
    <property type="molecule type" value="Genomic_DNA"/>
</dbReference>
<dbReference type="SUPFAM" id="SSF56672">
    <property type="entry name" value="DNA/RNA polymerases"/>
    <property type="match status" value="1"/>
</dbReference>
<gene>
    <name evidence="1" type="ORF">CR513_11511</name>
</gene>
<dbReference type="Gene3D" id="3.30.420.10">
    <property type="entry name" value="Ribonuclease H-like superfamily/Ribonuclease H"/>
    <property type="match status" value="1"/>
</dbReference>
<protein>
    <recommendedName>
        <fullName evidence="3">RNase H type-1 domain-containing protein</fullName>
    </recommendedName>
</protein>
<evidence type="ECO:0008006" key="3">
    <source>
        <dbReference type="Google" id="ProtNLM"/>
    </source>
</evidence>
<keyword evidence="2" id="KW-1185">Reference proteome</keyword>
<reference evidence="1" key="1">
    <citation type="submission" date="2018-05" db="EMBL/GenBank/DDBJ databases">
        <title>Draft genome of Mucuna pruriens seed.</title>
        <authorList>
            <person name="Nnadi N.E."/>
            <person name="Vos R."/>
            <person name="Hasami M.H."/>
            <person name="Devisetty U.K."/>
            <person name="Aguiy J.C."/>
        </authorList>
    </citation>
    <scope>NUCLEOTIDE SEQUENCE [LARGE SCALE GENOMIC DNA]</scope>
    <source>
        <strain evidence="1">JCA_2017</strain>
    </source>
</reference>
<sequence length="149" mass="16867">MRLNPDKCVFRVKGEKFLGFMLTHRGIEANPDKCEAITKMKSPQNMKEMQRLIVFEHAINVAVVQEQGKKRNFVYCISKMVSVPKEDPWWILYVDGLSNPQGGGASIILEGLRQAVLEHFLKLDFKTSNNQVEYETLLAGLDLALDVGV</sequence>
<dbReference type="PANTHER" id="PTHR48475">
    <property type="entry name" value="RIBONUCLEASE H"/>
    <property type="match status" value="1"/>
</dbReference>
<dbReference type="GO" id="GO:0003676">
    <property type="term" value="F:nucleic acid binding"/>
    <property type="evidence" value="ECO:0007669"/>
    <property type="project" value="InterPro"/>
</dbReference>
<dbReference type="InterPro" id="IPR043502">
    <property type="entry name" value="DNA/RNA_pol_sf"/>
</dbReference>
<dbReference type="PANTHER" id="PTHR48475:SF1">
    <property type="entry name" value="RNASE H TYPE-1 DOMAIN-CONTAINING PROTEIN"/>
    <property type="match status" value="1"/>
</dbReference>
<proteinExistence type="predicted"/>
<accession>A0A371HPK4</accession>
<dbReference type="OrthoDB" id="1730596at2759"/>
<name>A0A371HPK4_MUCPR</name>
<feature type="non-terminal residue" evidence="1">
    <location>
        <position position="1"/>
    </location>
</feature>
<evidence type="ECO:0000313" key="2">
    <source>
        <dbReference type="Proteomes" id="UP000257109"/>
    </source>
</evidence>
<organism evidence="1 2">
    <name type="scientific">Mucuna pruriens</name>
    <name type="common">Velvet bean</name>
    <name type="synonym">Dolichos pruriens</name>
    <dbReference type="NCBI Taxonomy" id="157652"/>
    <lineage>
        <taxon>Eukaryota</taxon>
        <taxon>Viridiplantae</taxon>
        <taxon>Streptophyta</taxon>
        <taxon>Embryophyta</taxon>
        <taxon>Tracheophyta</taxon>
        <taxon>Spermatophyta</taxon>
        <taxon>Magnoliopsida</taxon>
        <taxon>eudicotyledons</taxon>
        <taxon>Gunneridae</taxon>
        <taxon>Pentapetalae</taxon>
        <taxon>rosids</taxon>
        <taxon>fabids</taxon>
        <taxon>Fabales</taxon>
        <taxon>Fabaceae</taxon>
        <taxon>Papilionoideae</taxon>
        <taxon>50 kb inversion clade</taxon>
        <taxon>NPAAA clade</taxon>
        <taxon>indigoferoid/millettioid clade</taxon>
        <taxon>Phaseoleae</taxon>
        <taxon>Mucuna</taxon>
    </lineage>
</organism>
<dbReference type="InterPro" id="IPR036397">
    <property type="entry name" value="RNaseH_sf"/>
</dbReference>
<evidence type="ECO:0000313" key="1">
    <source>
        <dbReference type="EMBL" id="RDY04738.1"/>
    </source>
</evidence>